<dbReference type="PROSITE" id="PS51233">
    <property type="entry name" value="VWFD"/>
    <property type="match status" value="1"/>
</dbReference>
<evidence type="ECO:0000259" key="2">
    <source>
        <dbReference type="PROSITE" id="PS51233"/>
    </source>
</evidence>
<dbReference type="InterPro" id="IPR001846">
    <property type="entry name" value="VWF_type-D"/>
</dbReference>
<feature type="signal peptide" evidence="1">
    <location>
        <begin position="1"/>
        <end position="23"/>
    </location>
</feature>
<sequence>MRLHVLFVATICLFVASLNQAEAKSLEARQDSTIEDLQPDENVTIIPLIEAIGNPSKRYNMVPYDAVTAYVLYSTCYHVTFWIIDFSNDCTNGKMQIKYSTSLATMPNTWINVARNPYFSFMGYPTFTIALGPFVPCTTVYIVARLRYGLKTRHLGMFSISTSCPCDPCICIGDPHYSDFGDKKFDFNRPCSYVLSTTIQPSNHSLTLIAKHSVGRPSVSIESATIEADGHTVVLEEDGSITIENEPCNGSAFVCPDLTVAVETIDQYTQMLFSLTEKWWILWKKNPHTNRNEIQFEIEDDSPLVGKQTGMLGPKFADNENHPFQGFIMKNGSITFDAIEHGNSWEVSGSCPS</sequence>
<gene>
    <name evidence="4" type="primary">LOC102809435</name>
</gene>
<feature type="domain" description="VWFD" evidence="2">
    <location>
        <begin position="167"/>
        <end position="352"/>
    </location>
</feature>
<protein>
    <submittedName>
        <fullName evidence="4">Uncharacterized protein LOC102809435</fullName>
    </submittedName>
</protein>
<reference evidence="4" key="1">
    <citation type="submission" date="2025-08" db="UniProtKB">
        <authorList>
            <consortium name="RefSeq"/>
        </authorList>
    </citation>
    <scope>IDENTIFICATION</scope>
    <source>
        <tissue evidence="4">Testes</tissue>
    </source>
</reference>
<evidence type="ECO:0000256" key="1">
    <source>
        <dbReference type="SAM" id="SignalP"/>
    </source>
</evidence>
<dbReference type="RefSeq" id="XP_006823334.1">
    <property type="nucleotide sequence ID" value="XM_006823271.1"/>
</dbReference>
<accession>A0ABM0MTJ3</accession>
<organism evidence="3 4">
    <name type="scientific">Saccoglossus kowalevskii</name>
    <name type="common">Acorn worm</name>
    <dbReference type="NCBI Taxonomy" id="10224"/>
    <lineage>
        <taxon>Eukaryota</taxon>
        <taxon>Metazoa</taxon>
        <taxon>Hemichordata</taxon>
        <taxon>Enteropneusta</taxon>
        <taxon>Harrimaniidae</taxon>
        <taxon>Saccoglossus</taxon>
    </lineage>
</organism>
<keyword evidence="1" id="KW-0732">Signal</keyword>
<evidence type="ECO:0000313" key="4">
    <source>
        <dbReference type="RefSeq" id="XP_006823334.1"/>
    </source>
</evidence>
<proteinExistence type="predicted"/>
<keyword evidence="3" id="KW-1185">Reference proteome</keyword>
<name>A0ABM0MTJ3_SACKO</name>
<dbReference type="Proteomes" id="UP000694865">
    <property type="component" value="Unplaced"/>
</dbReference>
<dbReference type="Pfam" id="PF00094">
    <property type="entry name" value="VWD"/>
    <property type="match status" value="1"/>
</dbReference>
<feature type="chain" id="PRO_5047354861" evidence="1">
    <location>
        <begin position="24"/>
        <end position="353"/>
    </location>
</feature>
<dbReference type="GeneID" id="102809435"/>
<evidence type="ECO:0000313" key="3">
    <source>
        <dbReference type="Proteomes" id="UP000694865"/>
    </source>
</evidence>